<evidence type="ECO:0000256" key="2">
    <source>
        <dbReference type="ARBA" id="ARBA00022692"/>
    </source>
</evidence>
<evidence type="ECO:0000313" key="8">
    <source>
        <dbReference type="EMBL" id="GFR80403.1"/>
    </source>
</evidence>
<sequence length="238" mass="25318">MGLCLLFFLPVLSTFCHMSDISIIFIGLGCKLVRALWAGFCVETWMVFVSVVIGSLSGVVASALRSILSKSVSDDETGKVFALASSTETAAKLIGSVVFVNIYAATLHVWSGIAYMCSALVYFALVVIMVWLYKEVQLRSRHGLTNGISGYWTFSPRDTTDGICSPTNQARSPSGKARGQRNVENGGGGGGKRNKLATLPTIREPETDSCPTEKDGELLLPLSASATNLSGRPVGSSP</sequence>
<evidence type="ECO:0000256" key="4">
    <source>
        <dbReference type="ARBA" id="ARBA00023136"/>
    </source>
</evidence>
<evidence type="ECO:0000256" key="5">
    <source>
        <dbReference type="SAM" id="MobiDB-lite"/>
    </source>
</evidence>
<protein>
    <submittedName>
        <fullName evidence="8">Solute carrier family 46 member 3</fullName>
    </submittedName>
</protein>
<dbReference type="InterPro" id="IPR036259">
    <property type="entry name" value="MFS_trans_sf"/>
</dbReference>
<dbReference type="GO" id="GO:0016020">
    <property type="term" value="C:membrane"/>
    <property type="evidence" value="ECO:0007669"/>
    <property type="project" value="UniProtKB-SubCell"/>
</dbReference>
<evidence type="ECO:0000256" key="7">
    <source>
        <dbReference type="SAM" id="SignalP"/>
    </source>
</evidence>
<feature type="compositionally biased region" description="Basic and acidic residues" evidence="5">
    <location>
        <begin position="203"/>
        <end position="217"/>
    </location>
</feature>
<feature type="transmembrane region" description="Helical" evidence="6">
    <location>
        <begin position="109"/>
        <end position="133"/>
    </location>
</feature>
<dbReference type="AlphaFoldDB" id="A0AAV4G5Z9"/>
<keyword evidence="4 6" id="KW-0472">Membrane</keyword>
<dbReference type="PANTHER" id="PTHR23507:SF1">
    <property type="entry name" value="FI18259P1-RELATED"/>
    <property type="match status" value="1"/>
</dbReference>
<feature type="signal peptide" evidence="7">
    <location>
        <begin position="1"/>
        <end position="18"/>
    </location>
</feature>
<accession>A0AAV4G5Z9</accession>
<reference evidence="8 9" key="1">
    <citation type="journal article" date="2021" name="Elife">
        <title>Chloroplast acquisition without the gene transfer in kleptoplastic sea slugs, Plakobranchus ocellatus.</title>
        <authorList>
            <person name="Maeda T."/>
            <person name="Takahashi S."/>
            <person name="Yoshida T."/>
            <person name="Shimamura S."/>
            <person name="Takaki Y."/>
            <person name="Nagai Y."/>
            <person name="Toyoda A."/>
            <person name="Suzuki Y."/>
            <person name="Arimoto A."/>
            <person name="Ishii H."/>
            <person name="Satoh N."/>
            <person name="Nishiyama T."/>
            <person name="Hasebe M."/>
            <person name="Maruyama T."/>
            <person name="Minagawa J."/>
            <person name="Obokata J."/>
            <person name="Shigenobu S."/>
        </authorList>
    </citation>
    <scope>NUCLEOTIDE SEQUENCE [LARGE SCALE GENOMIC DNA]</scope>
</reference>
<comment type="caution">
    <text evidence="8">The sequence shown here is derived from an EMBL/GenBank/DDBJ whole genome shotgun (WGS) entry which is preliminary data.</text>
</comment>
<evidence type="ECO:0000313" key="9">
    <source>
        <dbReference type="Proteomes" id="UP000762676"/>
    </source>
</evidence>
<evidence type="ECO:0000256" key="3">
    <source>
        <dbReference type="ARBA" id="ARBA00022989"/>
    </source>
</evidence>
<dbReference type="PANTHER" id="PTHR23507">
    <property type="entry name" value="ZGC:174356"/>
    <property type="match status" value="1"/>
</dbReference>
<organism evidence="8 9">
    <name type="scientific">Elysia marginata</name>
    <dbReference type="NCBI Taxonomy" id="1093978"/>
    <lineage>
        <taxon>Eukaryota</taxon>
        <taxon>Metazoa</taxon>
        <taxon>Spiralia</taxon>
        <taxon>Lophotrochozoa</taxon>
        <taxon>Mollusca</taxon>
        <taxon>Gastropoda</taxon>
        <taxon>Heterobranchia</taxon>
        <taxon>Euthyneura</taxon>
        <taxon>Panpulmonata</taxon>
        <taxon>Sacoglossa</taxon>
        <taxon>Placobranchoidea</taxon>
        <taxon>Plakobranchidae</taxon>
        <taxon>Elysia</taxon>
    </lineage>
</organism>
<keyword evidence="9" id="KW-1185">Reference proteome</keyword>
<feature type="chain" id="PRO_5043786196" evidence="7">
    <location>
        <begin position="19"/>
        <end position="238"/>
    </location>
</feature>
<evidence type="ECO:0000256" key="6">
    <source>
        <dbReference type="SAM" id="Phobius"/>
    </source>
</evidence>
<name>A0AAV4G5Z9_9GAST</name>
<keyword evidence="2 6" id="KW-0812">Transmembrane</keyword>
<comment type="subcellular location">
    <subcellularLocation>
        <location evidence="1">Membrane</location>
        <topology evidence="1">Multi-pass membrane protein</topology>
    </subcellularLocation>
</comment>
<feature type="compositionally biased region" description="Polar residues" evidence="5">
    <location>
        <begin position="224"/>
        <end position="238"/>
    </location>
</feature>
<keyword evidence="7" id="KW-0732">Signal</keyword>
<dbReference type="Proteomes" id="UP000762676">
    <property type="component" value="Unassembled WGS sequence"/>
</dbReference>
<gene>
    <name evidence="8" type="ORF">ElyMa_000580300</name>
</gene>
<feature type="region of interest" description="Disordered" evidence="5">
    <location>
        <begin position="162"/>
        <end position="238"/>
    </location>
</feature>
<dbReference type="GO" id="GO:0022857">
    <property type="term" value="F:transmembrane transporter activity"/>
    <property type="evidence" value="ECO:0007669"/>
    <property type="project" value="TreeGrafter"/>
</dbReference>
<keyword evidence="3 6" id="KW-1133">Transmembrane helix</keyword>
<proteinExistence type="predicted"/>
<evidence type="ECO:0000256" key="1">
    <source>
        <dbReference type="ARBA" id="ARBA00004141"/>
    </source>
</evidence>
<feature type="transmembrane region" description="Helical" evidence="6">
    <location>
        <begin position="45"/>
        <end position="68"/>
    </location>
</feature>
<dbReference type="SUPFAM" id="SSF103473">
    <property type="entry name" value="MFS general substrate transporter"/>
    <property type="match status" value="1"/>
</dbReference>
<dbReference type="EMBL" id="BMAT01001132">
    <property type="protein sequence ID" value="GFR80403.1"/>
    <property type="molecule type" value="Genomic_DNA"/>
</dbReference>